<dbReference type="GO" id="GO:0005524">
    <property type="term" value="F:ATP binding"/>
    <property type="evidence" value="ECO:0007669"/>
    <property type="project" value="UniProtKB-KW"/>
</dbReference>
<dbReference type="InterPro" id="IPR003593">
    <property type="entry name" value="AAA+_ATPase"/>
</dbReference>
<dbReference type="Gene3D" id="3.40.50.300">
    <property type="entry name" value="P-loop containing nucleotide triphosphate hydrolases"/>
    <property type="match status" value="1"/>
</dbReference>
<dbReference type="PROSITE" id="PS00211">
    <property type="entry name" value="ABC_TRANSPORTER_1"/>
    <property type="match status" value="1"/>
</dbReference>
<evidence type="ECO:0000259" key="3">
    <source>
        <dbReference type="PROSITE" id="PS50893"/>
    </source>
</evidence>
<dbReference type="InterPro" id="IPR027417">
    <property type="entry name" value="P-loop_NTPase"/>
</dbReference>
<evidence type="ECO:0000313" key="4">
    <source>
        <dbReference type="EMBL" id="TLX45696.1"/>
    </source>
</evidence>
<keyword evidence="2 4" id="KW-0067">ATP-binding</keyword>
<sequence>MVRTALDQVALELSNLGKSFGPVEALKNVSFKINKGEVVGLLGDNGAGKSTLVRCISGIHAPDKGEVKVNGTAVQINTPLDARKVGIETVFQDLAMIPEFDIVDNLFLNREIKHKNPLLAKLGWLDKKAMQKRAKKAINRLNSRIPSFDTQIQSLSGGQRQAVAIARAVNWGADIVIMDEPTAALGVEQSAQVNELINVISSQGVAVLLISHNMQHVVETCDRAVVLYQGESVADVAVDEVSKEDLVALITGAKSQAQIAEIHAA</sequence>
<protein>
    <submittedName>
        <fullName evidence="4">ABC transporter ATP-binding protein</fullName>
    </submittedName>
</protein>
<dbReference type="PANTHER" id="PTHR43790">
    <property type="entry name" value="CARBOHYDRATE TRANSPORT ATP-BINDING PROTEIN MG119-RELATED"/>
    <property type="match status" value="1"/>
</dbReference>
<dbReference type="CDD" id="cd03216">
    <property type="entry name" value="ABC_Carb_Monos_I"/>
    <property type="match status" value="1"/>
</dbReference>
<dbReference type="InterPro" id="IPR050107">
    <property type="entry name" value="ABC_carbohydrate_import_ATPase"/>
</dbReference>
<dbReference type="SMART" id="SM00382">
    <property type="entry name" value="AAA"/>
    <property type="match status" value="1"/>
</dbReference>
<dbReference type="PROSITE" id="PS50893">
    <property type="entry name" value="ABC_TRANSPORTER_2"/>
    <property type="match status" value="1"/>
</dbReference>
<dbReference type="OrthoDB" id="9776369at2"/>
<dbReference type="EMBL" id="PPSW01000030">
    <property type="protein sequence ID" value="TLX45696.1"/>
    <property type="molecule type" value="Genomic_DNA"/>
</dbReference>
<dbReference type="Proteomes" id="UP000309186">
    <property type="component" value="Unassembled WGS sequence"/>
</dbReference>
<proteinExistence type="predicted"/>
<dbReference type="PANTHER" id="PTHR43790:SF8">
    <property type="entry name" value="SUGAR ABC TRANSPORTER ATP-BINDING PROTEIN"/>
    <property type="match status" value="1"/>
</dbReference>
<dbReference type="InterPro" id="IPR017871">
    <property type="entry name" value="ABC_transporter-like_CS"/>
</dbReference>
<comment type="caution">
    <text evidence="4">The sequence shown here is derived from an EMBL/GenBank/DDBJ whole genome shotgun (WGS) entry which is preliminary data.</text>
</comment>
<gene>
    <name evidence="4" type="ORF">C1E24_17425</name>
</gene>
<dbReference type="InterPro" id="IPR003439">
    <property type="entry name" value="ABC_transporter-like_ATP-bd"/>
</dbReference>
<dbReference type="SUPFAM" id="SSF52540">
    <property type="entry name" value="P-loop containing nucleoside triphosphate hydrolases"/>
    <property type="match status" value="1"/>
</dbReference>
<keyword evidence="1" id="KW-0547">Nucleotide-binding</keyword>
<dbReference type="RefSeq" id="WP_138483635.1">
    <property type="nucleotide sequence ID" value="NZ_PPSW01000030.1"/>
</dbReference>
<evidence type="ECO:0000256" key="1">
    <source>
        <dbReference type="ARBA" id="ARBA00022741"/>
    </source>
</evidence>
<evidence type="ECO:0000256" key="2">
    <source>
        <dbReference type="ARBA" id="ARBA00022840"/>
    </source>
</evidence>
<name>A0A5R9PZD3_9GAMM</name>
<dbReference type="GO" id="GO:0016887">
    <property type="term" value="F:ATP hydrolysis activity"/>
    <property type="evidence" value="ECO:0007669"/>
    <property type="project" value="InterPro"/>
</dbReference>
<dbReference type="AlphaFoldDB" id="A0A5R9PZD3"/>
<accession>A0A5R9PZD3</accession>
<dbReference type="Pfam" id="PF00005">
    <property type="entry name" value="ABC_tran"/>
    <property type="match status" value="1"/>
</dbReference>
<organism evidence="4 5">
    <name type="scientific">Pseudoalteromonas phenolica</name>
    <dbReference type="NCBI Taxonomy" id="161398"/>
    <lineage>
        <taxon>Bacteria</taxon>
        <taxon>Pseudomonadati</taxon>
        <taxon>Pseudomonadota</taxon>
        <taxon>Gammaproteobacteria</taxon>
        <taxon>Alteromonadales</taxon>
        <taxon>Pseudoalteromonadaceae</taxon>
        <taxon>Pseudoalteromonas</taxon>
    </lineage>
</organism>
<feature type="domain" description="ABC transporter" evidence="3">
    <location>
        <begin position="11"/>
        <end position="254"/>
    </location>
</feature>
<reference evidence="4 5" key="1">
    <citation type="submission" date="2018-01" db="EMBL/GenBank/DDBJ databases">
        <title>Co-occurrence of chitin degradation, pigmentation and bioactivity in marine Pseudoalteromonas.</title>
        <authorList>
            <person name="Paulsen S."/>
            <person name="Gram L."/>
            <person name="Machado H."/>
        </authorList>
    </citation>
    <scope>NUCLEOTIDE SEQUENCE [LARGE SCALE GENOMIC DNA]</scope>
    <source>
        <strain evidence="4 5">S3663</strain>
    </source>
</reference>
<evidence type="ECO:0000313" key="5">
    <source>
        <dbReference type="Proteomes" id="UP000309186"/>
    </source>
</evidence>